<name>A0A8J7CKN3_9RHOB</name>
<dbReference type="Gene3D" id="3.40.50.300">
    <property type="entry name" value="P-loop containing nucleotide triphosphate hydrolases"/>
    <property type="match status" value="1"/>
</dbReference>
<reference evidence="1" key="1">
    <citation type="submission" date="2020-09" db="EMBL/GenBank/DDBJ databases">
        <title>A novel bacterium of genus Mangrovicoccus, isolated from South China Sea.</title>
        <authorList>
            <person name="Huang H."/>
            <person name="Mo K."/>
            <person name="Hu Y."/>
        </authorList>
    </citation>
    <scope>NUCLEOTIDE SEQUENCE</scope>
    <source>
        <strain evidence="1">HB182678</strain>
    </source>
</reference>
<dbReference type="InterPro" id="IPR027417">
    <property type="entry name" value="P-loop_NTPase"/>
</dbReference>
<dbReference type="SUPFAM" id="SSF52540">
    <property type="entry name" value="P-loop containing nucleoside triphosphate hydrolases"/>
    <property type="match status" value="1"/>
</dbReference>
<accession>A0A8J7CKN3</accession>
<comment type="caution">
    <text evidence="1">The sequence shown here is derived from an EMBL/GenBank/DDBJ whole genome shotgun (WGS) entry which is preliminary data.</text>
</comment>
<proteinExistence type="predicted"/>
<sequence length="341" mass="38430">MEVIFHIGMGKTGTSSIQQVLGANQEELAKIGVQYLGLWFNLLDPEFAGYAGQDRFFASSPEQMKTHAENYHLALKALSEKTGNDRFIISNESMYGYVTQFSPFLQELKKKCTVKLVIYARDPYSWLPSAYNQWALYHKTMPGPVPSYQKATPAMLATYSGLRLWAKDHLDIIELRHLKRGMDVVSDFSDLLSLFLPPPEKNTLERKDPAENAIRAVFNETVGGPVLPTEFDRITGNVELSASPDLEKLVSDMFDYGATSDMVAGQSALFDEISSIYGVDIRQDKQKEHAAPDVEAFRNRVLEHLMTLTLQQARRVTELETTVRQLRRQVAKLNQTTAKSA</sequence>
<dbReference type="Proteomes" id="UP000609121">
    <property type="component" value="Unassembled WGS sequence"/>
</dbReference>
<dbReference type="AlphaFoldDB" id="A0A8J7CKN3"/>
<protein>
    <submittedName>
        <fullName evidence="1">Polysaccharide biosynthesis protein</fullName>
    </submittedName>
</protein>
<gene>
    <name evidence="1" type="ORF">ICN82_12620</name>
</gene>
<evidence type="ECO:0000313" key="1">
    <source>
        <dbReference type="EMBL" id="MBE3639046.1"/>
    </source>
</evidence>
<dbReference type="RefSeq" id="WP_193183307.1">
    <property type="nucleotide sequence ID" value="NZ_JACVXA010000037.1"/>
</dbReference>
<evidence type="ECO:0000313" key="2">
    <source>
        <dbReference type="Proteomes" id="UP000609121"/>
    </source>
</evidence>
<dbReference type="EMBL" id="JACVXA010000037">
    <property type="protein sequence ID" value="MBE3639046.1"/>
    <property type="molecule type" value="Genomic_DNA"/>
</dbReference>
<keyword evidence="2" id="KW-1185">Reference proteome</keyword>
<organism evidence="1 2">
    <name type="scientific">Mangrovicoccus algicola</name>
    <dbReference type="NCBI Taxonomy" id="2771008"/>
    <lineage>
        <taxon>Bacteria</taxon>
        <taxon>Pseudomonadati</taxon>
        <taxon>Pseudomonadota</taxon>
        <taxon>Alphaproteobacteria</taxon>
        <taxon>Rhodobacterales</taxon>
        <taxon>Paracoccaceae</taxon>
        <taxon>Mangrovicoccus</taxon>
    </lineage>
</organism>